<dbReference type="InterPro" id="IPR029044">
    <property type="entry name" value="Nucleotide-diphossugar_trans"/>
</dbReference>
<dbReference type="Proteomes" id="UP001501433">
    <property type="component" value="Unassembled WGS sequence"/>
</dbReference>
<accession>A0ABP9CVM1</accession>
<keyword evidence="3" id="KW-1185">Reference proteome</keyword>
<dbReference type="CDD" id="cd06433">
    <property type="entry name" value="GT_2_WfgS_like"/>
    <property type="match status" value="1"/>
</dbReference>
<dbReference type="PANTHER" id="PTHR22916">
    <property type="entry name" value="GLYCOSYLTRANSFERASE"/>
    <property type="match status" value="1"/>
</dbReference>
<gene>
    <name evidence="2" type="ORF">GCM10023330_24200</name>
</gene>
<dbReference type="PANTHER" id="PTHR22916:SF67">
    <property type="entry name" value="COLANIC ACID BIOSYNTHESIS GLYCOSYL TRANSFERASE WCAE-RELATED"/>
    <property type="match status" value="1"/>
</dbReference>
<organism evidence="2 3">
    <name type="scientific">Litoribaculum gwangyangense</name>
    <dbReference type="NCBI Taxonomy" id="1130722"/>
    <lineage>
        <taxon>Bacteria</taxon>
        <taxon>Pseudomonadati</taxon>
        <taxon>Bacteroidota</taxon>
        <taxon>Flavobacteriia</taxon>
        <taxon>Flavobacteriales</taxon>
        <taxon>Flavobacteriaceae</taxon>
        <taxon>Litoribaculum</taxon>
    </lineage>
</organism>
<evidence type="ECO:0000313" key="3">
    <source>
        <dbReference type="Proteomes" id="UP001501433"/>
    </source>
</evidence>
<evidence type="ECO:0000313" key="2">
    <source>
        <dbReference type="EMBL" id="GAA4815309.1"/>
    </source>
</evidence>
<dbReference type="RefSeq" id="WP_345277252.1">
    <property type="nucleotide sequence ID" value="NZ_BAABJW010000004.1"/>
</dbReference>
<dbReference type="Pfam" id="PF00535">
    <property type="entry name" value="Glycos_transf_2"/>
    <property type="match status" value="1"/>
</dbReference>
<protein>
    <recommendedName>
        <fullName evidence="1">Glycosyltransferase 2-like domain-containing protein</fullName>
    </recommendedName>
</protein>
<proteinExistence type="predicted"/>
<dbReference type="SUPFAM" id="SSF53448">
    <property type="entry name" value="Nucleotide-diphospho-sugar transferases"/>
    <property type="match status" value="1"/>
</dbReference>
<evidence type="ECO:0000259" key="1">
    <source>
        <dbReference type="Pfam" id="PF00535"/>
    </source>
</evidence>
<sequence>MKNQKKHPLLSIIIPTFNSAGTITETLESIVNQIYTNIEVIVVDGFSNDTTCELVNKFKAAYSHSTITLVSEKDKGVYDAMNKGIKLAKGDFLYFMGSDDVFYNKDTLNQIFSKENLKYDFIYGNVEFKKSKRIHSGKSSLDRLIIDQISICHQAIFYSKETFKKVGNYNLKYFIHADYDFNIRCFREKEIKIKYLNIIVAIFNETGLSGLKSNADGFHLELTEFNIAQKYNIVDLYYEKLSLEKKLKILSNSKEFRLGSFLLKPFRRIKKYFKILSK</sequence>
<feature type="domain" description="Glycosyltransferase 2-like" evidence="1">
    <location>
        <begin position="11"/>
        <end position="148"/>
    </location>
</feature>
<dbReference type="Gene3D" id="3.90.550.10">
    <property type="entry name" value="Spore Coat Polysaccharide Biosynthesis Protein SpsA, Chain A"/>
    <property type="match status" value="1"/>
</dbReference>
<reference evidence="3" key="1">
    <citation type="journal article" date="2019" name="Int. J. Syst. Evol. Microbiol.">
        <title>The Global Catalogue of Microorganisms (GCM) 10K type strain sequencing project: providing services to taxonomists for standard genome sequencing and annotation.</title>
        <authorList>
            <consortium name="The Broad Institute Genomics Platform"/>
            <consortium name="The Broad Institute Genome Sequencing Center for Infectious Disease"/>
            <person name="Wu L."/>
            <person name="Ma J."/>
        </authorList>
    </citation>
    <scope>NUCLEOTIDE SEQUENCE [LARGE SCALE GENOMIC DNA]</scope>
    <source>
        <strain evidence="3">JCM 18325</strain>
    </source>
</reference>
<dbReference type="EMBL" id="BAABJW010000004">
    <property type="protein sequence ID" value="GAA4815309.1"/>
    <property type="molecule type" value="Genomic_DNA"/>
</dbReference>
<name>A0ABP9CVM1_9FLAO</name>
<dbReference type="InterPro" id="IPR001173">
    <property type="entry name" value="Glyco_trans_2-like"/>
</dbReference>
<comment type="caution">
    <text evidence="2">The sequence shown here is derived from an EMBL/GenBank/DDBJ whole genome shotgun (WGS) entry which is preliminary data.</text>
</comment>